<dbReference type="OMA" id="DMASPIC"/>
<dbReference type="InterPro" id="IPR001810">
    <property type="entry name" value="F-box_dom"/>
</dbReference>
<reference evidence="1 2" key="1">
    <citation type="journal article" date="2018" name="BMC Genomics">
        <title>Comparative genomics of the wheat fungal pathogen Pyrenophora tritici-repentis reveals chromosomal variations and genome plasticity.</title>
        <authorList>
            <person name="Moolhuijzen P."/>
            <person name="See P.T."/>
            <person name="Hane J.K."/>
            <person name="Shi G."/>
            <person name="Liu Z."/>
            <person name="Oliver R.P."/>
            <person name="Moffat C.S."/>
        </authorList>
    </citation>
    <scope>NUCLEOTIDE SEQUENCE [LARGE SCALE GENOMIC DNA]</scope>
    <source>
        <strain evidence="1">M4</strain>
    </source>
</reference>
<dbReference type="PROSITE" id="PS50181">
    <property type="entry name" value="FBOX"/>
    <property type="match status" value="1"/>
</dbReference>
<dbReference type="OrthoDB" id="3935706at2759"/>
<protein>
    <submittedName>
        <fullName evidence="1">Uncharacterized protein</fullName>
    </submittedName>
</protein>
<dbReference type="GeneID" id="6341720"/>
<dbReference type="KEGG" id="ptrr:6341720"/>
<dbReference type="Proteomes" id="UP000245464">
    <property type="component" value="Chromosome 4"/>
</dbReference>
<sequence length="502" mass="56710">MTATPTSNMAQTINLLSMPTEVLDEIATLLPRPALHALALTSKKTYNSAVDMLYKTYLNRTKPAKAPFYLFLRTLCERPDLAAKVKRVDIRGWRSEYEVVTGAAWRGVREVRPTDHVERSGPSFSSTEKAVRGSSSDRLKLFSGAALKAGVIAEPAPPTVLALKSSVVWYSTLRDDDDFNRLLVRGVEDAHVVLMLALLPNLNDLFVDGLSPFPLLDWHTFLSRSTTMPLCRLSWFRIYGSINTISEPMVKSSLQILDMMPDLQKLRMSEMAIGEHSLASHRTLPSRKLRNVNFRQCGVDVRLVQKLLDGQQLHHFIYVPDCVHCDETTGGYVGLKDILTPLASSNTTLEKLVLFPWTPDEQSSLFKYEKLKELEIPMGVLNIPTTELDPEEIKSFLLKQFPPTMATLYLRYLSYTRQTNIVLEQLVRLKEEGFLRELQGVRLNFFRLLTPMNPMVVDILGQILVDTAVIPVKPKIMADFGKMFEGAGMILKVHQSEQSHTF</sequence>
<comment type="caution">
    <text evidence="1">The sequence shown here is derived from an EMBL/GenBank/DDBJ whole genome shotgun (WGS) entry which is preliminary data.</text>
</comment>
<dbReference type="EMBL" id="NQIK02000004">
    <property type="protein sequence ID" value="KAF7572350.1"/>
    <property type="molecule type" value="Genomic_DNA"/>
</dbReference>
<proteinExistence type="predicted"/>
<name>A0A2W1I656_9PLEO</name>
<accession>A0A2W1I656</accession>
<dbReference type="AlphaFoldDB" id="A0A2W1I656"/>
<organism evidence="1 2">
    <name type="scientific">Pyrenophora tritici-repentis</name>
    <dbReference type="NCBI Taxonomy" id="45151"/>
    <lineage>
        <taxon>Eukaryota</taxon>
        <taxon>Fungi</taxon>
        <taxon>Dikarya</taxon>
        <taxon>Ascomycota</taxon>
        <taxon>Pezizomycotina</taxon>
        <taxon>Dothideomycetes</taxon>
        <taxon>Pleosporomycetidae</taxon>
        <taxon>Pleosporales</taxon>
        <taxon>Pleosporineae</taxon>
        <taxon>Pleosporaceae</taxon>
        <taxon>Pyrenophora</taxon>
    </lineage>
</organism>
<evidence type="ECO:0000313" key="2">
    <source>
        <dbReference type="Proteomes" id="UP000245464"/>
    </source>
</evidence>
<gene>
    <name evidence="1" type="ORF">PtrM4_098500</name>
</gene>
<dbReference type="RefSeq" id="XP_001933822.1">
    <property type="nucleotide sequence ID" value="XM_001933787.1"/>
</dbReference>
<evidence type="ECO:0000313" key="1">
    <source>
        <dbReference type="EMBL" id="KAF7572350.1"/>
    </source>
</evidence>